<dbReference type="EMBL" id="UOGL01000105">
    <property type="protein sequence ID" value="VAX37146.1"/>
    <property type="molecule type" value="Genomic_DNA"/>
</dbReference>
<reference evidence="2" key="1">
    <citation type="submission" date="2018-06" db="EMBL/GenBank/DDBJ databases">
        <authorList>
            <person name="Zhirakovskaya E."/>
        </authorList>
    </citation>
    <scope>NUCLEOTIDE SEQUENCE</scope>
</reference>
<feature type="region of interest" description="Disordered" evidence="1">
    <location>
        <begin position="133"/>
        <end position="219"/>
    </location>
</feature>
<evidence type="ECO:0000256" key="1">
    <source>
        <dbReference type="SAM" id="MobiDB-lite"/>
    </source>
</evidence>
<proteinExistence type="predicted"/>
<sequence length="549" mass="63101">MKQPLIIILLVFLAFLSGCATITPRTVWFKLPRWKKQEKTELVEKSDGKKEKGNSIKKWFNPFKRNRKQDNDKGNETKIASRSNESSQNDQLIDAELANATEEERAQMKRDLKGSDLALVRSVLNVWKNTRRALARSETQQASSDLPVTPEKKSRDFPTRESAREHQREDNFLLASQETPKQESPYSVDRPNRAGLGTNPWGNSSLERTRQNQYDRGGNNKTEIHKIEKRQQFASQTIAEEDASIPRPDKNHNPYKMGGGDSSRVQPIEYSEKQSKGMGRFFKMPGSNTQETTSSTVDEQGENARTRYLEKLIALTENELAAMKRNPQTELSADEQQRQYVEKQVYLRMLYLMTGEQIRSFDSIPGIPAADQEFWRQLFWGMANYFDHTAMPDARTRATQTVAQLQQATLRLQANANLQLRNLNFCHKISSFGNYETFKHSEFRPGQRLLLYSEVQNFKSNPSEDGKFYRTMLKSTISIHRIGNKGGTVAEFQFDPAEDLCRNYRKDYFHSYEIALPDNITLGPHVLTLTVTDQLGDKIATETLKFNVK</sequence>
<feature type="region of interest" description="Disordered" evidence="1">
    <location>
        <begin position="40"/>
        <end position="91"/>
    </location>
</feature>
<gene>
    <name evidence="2" type="ORF">MNBD_PLANCTO02-2580</name>
</gene>
<evidence type="ECO:0000313" key="2">
    <source>
        <dbReference type="EMBL" id="VAX37146.1"/>
    </source>
</evidence>
<protein>
    <submittedName>
        <fullName evidence="2">Uncharacterized protein</fullName>
    </submittedName>
</protein>
<feature type="compositionally biased region" description="Polar residues" evidence="1">
    <location>
        <begin position="174"/>
        <end position="185"/>
    </location>
</feature>
<feature type="region of interest" description="Disordered" evidence="1">
    <location>
        <begin position="244"/>
        <end position="265"/>
    </location>
</feature>
<feature type="compositionally biased region" description="Polar residues" evidence="1">
    <location>
        <begin position="200"/>
        <end position="214"/>
    </location>
</feature>
<feature type="compositionally biased region" description="Basic and acidic residues" evidence="1">
    <location>
        <begin position="150"/>
        <end position="171"/>
    </location>
</feature>
<organism evidence="2">
    <name type="scientific">hydrothermal vent metagenome</name>
    <dbReference type="NCBI Taxonomy" id="652676"/>
    <lineage>
        <taxon>unclassified sequences</taxon>
        <taxon>metagenomes</taxon>
        <taxon>ecological metagenomes</taxon>
    </lineage>
</organism>
<dbReference type="AlphaFoldDB" id="A0A3B1D2M7"/>
<feature type="compositionally biased region" description="Polar residues" evidence="1">
    <location>
        <begin position="286"/>
        <end position="298"/>
    </location>
</feature>
<feature type="compositionally biased region" description="Polar residues" evidence="1">
    <location>
        <begin position="78"/>
        <end position="91"/>
    </location>
</feature>
<accession>A0A3B1D2M7</accession>
<feature type="compositionally biased region" description="Polar residues" evidence="1">
    <location>
        <begin position="137"/>
        <end position="146"/>
    </location>
</feature>
<name>A0A3B1D2M7_9ZZZZ</name>
<feature type="region of interest" description="Disordered" evidence="1">
    <location>
        <begin position="278"/>
        <end position="301"/>
    </location>
</feature>
<dbReference type="PROSITE" id="PS51257">
    <property type="entry name" value="PROKAR_LIPOPROTEIN"/>
    <property type="match status" value="1"/>
</dbReference>
<feature type="compositionally biased region" description="Basic and acidic residues" evidence="1">
    <location>
        <begin position="40"/>
        <end position="54"/>
    </location>
</feature>